<dbReference type="EMBL" id="SLUP01000014">
    <property type="protein sequence ID" value="TCL62357.1"/>
    <property type="molecule type" value="Genomic_DNA"/>
</dbReference>
<dbReference type="InterPro" id="IPR037066">
    <property type="entry name" value="Plug_dom_sf"/>
</dbReference>
<evidence type="ECO:0000256" key="5">
    <source>
        <dbReference type="ARBA" id="ARBA00023136"/>
    </source>
</evidence>
<evidence type="ECO:0000256" key="4">
    <source>
        <dbReference type="ARBA" id="ARBA00022692"/>
    </source>
</evidence>
<gene>
    <name evidence="10" type="ORF">EV196_11410</name>
</gene>
<evidence type="ECO:0000259" key="9">
    <source>
        <dbReference type="Pfam" id="PF07715"/>
    </source>
</evidence>
<keyword evidence="2 7" id="KW-0813">Transport</keyword>
<dbReference type="RefSeq" id="WP_132219442.1">
    <property type="nucleotide sequence ID" value="NZ_OX156936.1"/>
</dbReference>
<evidence type="ECO:0000256" key="8">
    <source>
        <dbReference type="SAM" id="SignalP"/>
    </source>
</evidence>
<feature type="chain" id="PRO_5020952714" evidence="8">
    <location>
        <begin position="23"/>
        <end position="999"/>
    </location>
</feature>
<dbReference type="SUPFAM" id="SSF49464">
    <property type="entry name" value="Carboxypeptidase regulatory domain-like"/>
    <property type="match status" value="1"/>
</dbReference>
<keyword evidence="6 7" id="KW-0998">Cell outer membrane</keyword>
<dbReference type="InterPro" id="IPR008969">
    <property type="entry name" value="CarboxyPept-like_regulatory"/>
</dbReference>
<dbReference type="InterPro" id="IPR023996">
    <property type="entry name" value="TonB-dep_OMP_SusC/RagA"/>
</dbReference>
<comment type="caution">
    <text evidence="10">The sequence shown here is derived from an EMBL/GenBank/DDBJ whole genome shotgun (WGS) entry which is preliminary data.</text>
</comment>
<evidence type="ECO:0000256" key="2">
    <source>
        <dbReference type="ARBA" id="ARBA00022448"/>
    </source>
</evidence>
<evidence type="ECO:0000256" key="7">
    <source>
        <dbReference type="PROSITE-ProRule" id="PRU01360"/>
    </source>
</evidence>
<dbReference type="PROSITE" id="PS52016">
    <property type="entry name" value="TONB_DEPENDENT_REC_3"/>
    <property type="match status" value="1"/>
</dbReference>
<dbReference type="Gene3D" id="2.170.130.10">
    <property type="entry name" value="TonB-dependent receptor, plug domain"/>
    <property type="match status" value="1"/>
</dbReference>
<dbReference type="OrthoDB" id="9768177at2"/>
<dbReference type="Pfam" id="PF13715">
    <property type="entry name" value="CarbopepD_reg_2"/>
    <property type="match status" value="1"/>
</dbReference>
<dbReference type="InterPro" id="IPR036942">
    <property type="entry name" value="Beta-barrel_TonB_sf"/>
</dbReference>
<dbReference type="Gene3D" id="2.60.40.1120">
    <property type="entry name" value="Carboxypeptidase-like, regulatory domain"/>
    <property type="match status" value="1"/>
</dbReference>
<keyword evidence="5 7" id="KW-0472">Membrane</keyword>
<dbReference type="AlphaFoldDB" id="A0A4V6NGS7"/>
<keyword evidence="8" id="KW-0732">Signal</keyword>
<reference evidence="10 11" key="1">
    <citation type="submission" date="2019-03" db="EMBL/GenBank/DDBJ databases">
        <title>Genomic Encyclopedia of Type Strains, Phase IV (KMG-IV): sequencing the most valuable type-strain genomes for metagenomic binning, comparative biology and taxonomic classification.</title>
        <authorList>
            <person name="Goeker M."/>
        </authorList>
    </citation>
    <scope>NUCLEOTIDE SEQUENCE [LARGE SCALE GENOMIC DNA]</scope>
    <source>
        <strain evidence="10 11">DSM 18792</strain>
    </source>
</reference>
<evidence type="ECO:0000256" key="3">
    <source>
        <dbReference type="ARBA" id="ARBA00022452"/>
    </source>
</evidence>
<keyword evidence="3 7" id="KW-1134">Transmembrane beta strand</keyword>
<dbReference type="Gene3D" id="2.40.170.20">
    <property type="entry name" value="TonB-dependent receptor, beta-barrel domain"/>
    <property type="match status" value="1"/>
</dbReference>
<feature type="domain" description="TonB-dependent receptor plug" evidence="9">
    <location>
        <begin position="118"/>
        <end position="220"/>
    </location>
</feature>
<proteinExistence type="inferred from homology"/>
<organism evidence="10 11">
    <name type="scientific">Mariniflexile fucanivorans</name>
    <dbReference type="NCBI Taxonomy" id="264023"/>
    <lineage>
        <taxon>Bacteria</taxon>
        <taxon>Pseudomonadati</taxon>
        <taxon>Bacteroidota</taxon>
        <taxon>Flavobacteriia</taxon>
        <taxon>Flavobacteriales</taxon>
        <taxon>Flavobacteriaceae</taxon>
        <taxon>Mariniflexile</taxon>
    </lineage>
</organism>
<dbReference type="InterPro" id="IPR039426">
    <property type="entry name" value="TonB-dep_rcpt-like"/>
</dbReference>
<evidence type="ECO:0000256" key="1">
    <source>
        <dbReference type="ARBA" id="ARBA00004571"/>
    </source>
</evidence>
<dbReference type="InterPro" id="IPR012910">
    <property type="entry name" value="Plug_dom"/>
</dbReference>
<keyword evidence="11" id="KW-1185">Reference proteome</keyword>
<dbReference type="Pfam" id="PF07715">
    <property type="entry name" value="Plug"/>
    <property type="match status" value="1"/>
</dbReference>
<sequence length="999" mass="107600">MKMKFKLAVIALVMICTQSAFSQTKTVTGTVSDESGIPLGGVTVLVVGTSNGASTDFDGNYTLNNVKPTNQLAYSYVGMFGQTITVGSQTKIDVILKESLQALSEVVVVGYGKQSRATVTGAISTVKSEDISALPVTNAESALQGRAAGLTITNSGVPGSSPSVLIRGLGSVGNNNPLYVIDGVIVGNLSGISPNDIESVSVLKDASTTAVYGAQGSSGVVVVTTKKGKNGKGRLNFNTYTGFQTVAKRYDVLETIDYLKYAGELGVFPNRPLSTYKTNTDWQDEIFRVGLLQDYNVSYSGGTENSTHLFSAEYLKQEGTIIDTGFERYSFRANSSAKFGKITVGESMSLSFGKQNPERDEEGRTLIEHAIKSAPYLSVYNSNNLGGFQGPSSSADGQDAVNAVRAQTLGSAVNKTLGIIGNVYAELEIIEGLNFKSQVGLDYYTYNNSSFKPSYSDDSIEGSSTHKQEYAAISRNSGNGQTIIFDNSLTYNTTINDKHNIEVLALVEKYEGQNQSQSASSQNAVTDEVNQLSNEFSSISSSSSEVNKIGYLGRLNYDYEGKYIASASFRRDASSRFGANKRWANFYSASAGWNIAKEGFMEGLDFSNLKLRASYGTVGSDAIGNYLYAPSLTGGFEYPIGGAVAFGVTANGGSNQDLQWETKEIINVGLDLGLFNEKFTASLEYYQNTSDELLIYIPSVLSSGINAGSLPVNAGSVETKGFELVLGFNDYEGDFTWSANLNLGTSKNEVLSLGARDQITGSPYKLGGADVTRTVVGESLFHFYGLVTDGIYQTQDEVKEVLWANPNQVIVKPGDIRFKDLDGNGMINSDDRAIIGNPFPDLTYGLNLDAKYKNFDMSLFITGVAGNEIFNTNTYDLVGGANRLFNVSQSYYDNKWSVTNPTGTEPRILGAPQNNGISDRFVEDGSYTRLKNVSLGYTFPTGMFENYFSKLRVYVSGQNLVTISDYSGLDPEIGGGEFGIDRGKYPQPKSVLVGVQVSF</sequence>
<dbReference type="GO" id="GO:0009279">
    <property type="term" value="C:cell outer membrane"/>
    <property type="evidence" value="ECO:0007669"/>
    <property type="project" value="UniProtKB-SubCell"/>
</dbReference>
<comment type="similarity">
    <text evidence="7">Belongs to the TonB-dependent receptor family.</text>
</comment>
<protein>
    <submittedName>
        <fullName evidence="10">TonB-linked SusC/RagA family outer membrane protein</fullName>
    </submittedName>
</protein>
<evidence type="ECO:0000313" key="11">
    <source>
        <dbReference type="Proteomes" id="UP000295455"/>
    </source>
</evidence>
<evidence type="ECO:0000313" key="10">
    <source>
        <dbReference type="EMBL" id="TCL62357.1"/>
    </source>
</evidence>
<dbReference type="InterPro" id="IPR023997">
    <property type="entry name" value="TonB-dep_OMP_SusC/RagA_CS"/>
</dbReference>
<accession>A0A4V6NGS7</accession>
<evidence type="ECO:0000256" key="6">
    <source>
        <dbReference type="ARBA" id="ARBA00023237"/>
    </source>
</evidence>
<dbReference type="SUPFAM" id="SSF56935">
    <property type="entry name" value="Porins"/>
    <property type="match status" value="1"/>
</dbReference>
<dbReference type="NCBIfam" id="TIGR04056">
    <property type="entry name" value="OMP_RagA_SusC"/>
    <property type="match status" value="1"/>
</dbReference>
<feature type="signal peptide" evidence="8">
    <location>
        <begin position="1"/>
        <end position="22"/>
    </location>
</feature>
<comment type="subcellular location">
    <subcellularLocation>
        <location evidence="1 7">Cell outer membrane</location>
        <topology evidence="1 7">Multi-pass membrane protein</topology>
    </subcellularLocation>
</comment>
<name>A0A4V6NGS7_9FLAO</name>
<dbReference type="Proteomes" id="UP000295455">
    <property type="component" value="Unassembled WGS sequence"/>
</dbReference>
<keyword evidence="4 7" id="KW-0812">Transmembrane</keyword>
<dbReference type="NCBIfam" id="TIGR04057">
    <property type="entry name" value="SusC_RagA_signa"/>
    <property type="match status" value="1"/>
</dbReference>